<dbReference type="EMBL" id="MRTJ01000001">
    <property type="protein sequence ID" value="OMF16803.1"/>
    <property type="molecule type" value="Genomic_DNA"/>
</dbReference>
<reference evidence="1 2" key="1">
    <citation type="submission" date="2016-11" db="EMBL/GenBank/DDBJ databases">
        <title>Paenibacillus species isolates.</title>
        <authorList>
            <person name="Beno S.M."/>
        </authorList>
    </citation>
    <scope>NUCLEOTIDE SEQUENCE [LARGE SCALE GENOMIC DNA]</scope>
    <source>
        <strain evidence="1 2">FSL H8-0246</strain>
    </source>
</reference>
<sequence>MILVELFAVWTDVSGQEEADQFYRCVKEKTKGLHISKRGFRLTFKHNDGRATWVCRGNENHEDFQQWLPRISDLLSLGLADFIMETQERNMVEDMIAKACSVMDEHEVEKVNRICMPLLLNGDLDQPGLRERRRTTLASGLRQDLEDVHFFHLEGIINFRIRPYKQELQELVEYALDEFWMDRQYEEFMGLLKYFVFFQEAKVPLVHLVHKGMHEFQVLDAGLNLLPVQKDEQVVVEMPGLELEMDIEDMIVSTLISISPEKVMLHTRTPDLPIISTICQIFEDKVQICHHCPECEVLRSGLLTGLDASDLGNYNNC</sequence>
<dbReference type="Proteomes" id="UP000187134">
    <property type="component" value="Unassembled WGS sequence"/>
</dbReference>
<dbReference type="Pfam" id="PF08812">
    <property type="entry name" value="YtxC"/>
    <property type="match status" value="1"/>
</dbReference>
<dbReference type="OrthoDB" id="2986513at2"/>
<evidence type="ECO:0000313" key="2">
    <source>
        <dbReference type="Proteomes" id="UP000187134"/>
    </source>
</evidence>
<protein>
    <recommendedName>
        <fullName evidence="3">Sporulation protein</fullName>
    </recommendedName>
</protein>
<accession>A0A1R1C3U4</accession>
<dbReference type="RefSeq" id="WP_076330275.1">
    <property type="nucleotide sequence ID" value="NZ_MRTJ01000001.1"/>
</dbReference>
<proteinExistence type="predicted"/>
<gene>
    <name evidence="1" type="ORF">BK131_02080</name>
</gene>
<name>A0A1R1C3U4_PAEAM</name>
<evidence type="ECO:0008006" key="3">
    <source>
        <dbReference type="Google" id="ProtNLM"/>
    </source>
</evidence>
<organism evidence="1 2">
    <name type="scientific">Paenibacillus amylolyticus</name>
    <dbReference type="NCBI Taxonomy" id="1451"/>
    <lineage>
        <taxon>Bacteria</taxon>
        <taxon>Bacillati</taxon>
        <taxon>Bacillota</taxon>
        <taxon>Bacilli</taxon>
        <taxon>Bacillales</taxon>
        <taxon>Paenibacillaceae</taxon>
        <taxon>Paenibacillus</taxon>
    </lineage>
</organism>
<evidence type="ECO:0000313" key="1">
    <source>
        <dbReference type="EMBL" id="OMF16803.1"/>
    </source>
</evidence>
<comment type="caution">
    <text evidence="1">The sequence shown here is derived from an EMBL/GenBank/DDBJ whole genome shotgun (WGS) entry which is preliminary data.</text>
</comment>
<dbReference type="AlphaFoldDB" id="A0A1R1C3U4"/>
<dbReference type="InterPro" id="IPR014199">
    <property type="entry name" value="Spore_YtxC"/>
</dbReference>